<proteinExistence type="inferred from homology"/>
<dbReference type="PANTHER" id="PTHR30085">
    <property type="entry name" value="AMINO ACID ABC TRANSPORTER PERMEASE"/>
    <property type="match status" value="1"/>
</dbReference>
<name>A0ABU8X3Y5_9BURK</name>
<dbReference type="PANTHER" id="PTHR30085:SF2">
    <property type="entry name" value="GLUTAMATE_ASPARTATE IMPORT SOLUTE-BINDING PROTEIN"/>
    <property type="match status" value="1"/>
</dbReference>
<sequence>MNFACKAWRLARGSAATGLLAASAVSIGIASAHAQTEPALLTGTLAKVRNSGAVTIGYRESSIPFSYLNARKEPIGYSIELCKQLVDSIGDAVNKTLAIKWVPVTAASRIDAVANGQVDLECGSTTSNVERQKRVAFSPTIFVSGTKLLVKKGSPVQGYRDLVGKSVAVTAGTTNEKTMRELSERFKLNLNIVVSADHAESFALVKAGKADAFATDDVLLYGLIAEDKAAAKGQSDYQVVGDFLSYDPYGVMYRKNDPQMARVVNESFEALAQDGEIDRQYKRWFLRKLPSGISLDLAMSPQLETILQTMAVKPE</sequence>
<dbReference type="EMBL" id="JBBKZS010000002">
    <property type="protein sequence ID" value="MEJ8854369.1"/>
    <property type="molecule type" value="Genomic_DNA"/>
</dbReference>
<evidence type="ECO:0000313" key="7">
    <source>
        <dbReference type="Proteomes" id="UP001367030"/>
    </source>
</evidence>
<gene>
    <name evidence="6" type="ORF">WKW79_07310</name>
</gene>
<evidence type="ECO:0000256" key="4">
    <source>
        <dbReference type="SAM" id="SignalP"/>
    </source>
</evidence>
<dbReference type="Proteomes" id="UP001367030">
    <property type="component" value="Unassembled WGS sequence"/>
</dbReference>
<organism evidence="6 7">
    <name type="scientific">Variovorax robiniae</name>
    <dbReference type="NCBI Taxonomy" id="1836199"/>
    <lineage>
        <taxon>Bacteria</taxon>
        <taxon>Pseudomonadati</taxon>
        <taxon>Pseudomonadota</taxon>
        <taxon>Betaproteobacteria</taxon>
        <taxon>Burkholderiales</taxon>
        <taxon>Comamonadaceae</taxon>
        <taxon>Variovorax</taxon>
    </lineage>
</organism>
<feature type="domain" description="Solute-binding protein family 3/N-terminal" evidence="5">
    <location>
        <begin position="53"/>
        <end position="288"/>
    </location>
</feature>
<dbReference type="CDD" id="cd13688">
    <property type="entry name" value="PBP2_GltI_DEBP"/>
    <property type="match status" value="1"/>
</dbReference>
<keyword evidence="2" id="KW-0813">Transport</keyword>
<reference evidence="6 7" key="1">
    <citation type="submission" date="2024-03" db="EMBL/GenBank/DDBJ databases">
        <title>Novel species of the genus Variovorax.</title>
        <authorList>
            <person name="Liu Q."/>
            <person name="Xin Y.-H."/>
        </authorList>
    </citation>
    <scope>NUCLEOTIDE SEQUENCE [LARGE SCALE GENOMIC DNA]</scope>
    <source>
        <strain evidence="6 7">KACC 18901</strain>
    </source>
</reference>
<comment type="caution">
    <text evidence="6">The sequence shown here is derived from an EMBL/GenBank/DDBJ whole genome shotgun (WGS) entry which is preliminary data.</text>
</comment>
<evidence type="ECO:0000259" key="5">
    <source>
        <dbReference type="SMART" id="SM00062"/>
    </source>
</evidence>
<feature type="chain" id="PRO_5046276755" evidence="4">
    <location>
        <begin position="35"/>
        <end position="315"/>
    </location>
</feature>
<evidence type="ECO:0000313" key="6">
    <source>
        <dbReference type="EMBL" id="MEJ8854369.1"/>
    </source>
</evidence>
<keyword evidence="7" id="KW-1185">Reference proteome</keyword>
<dbReference type="SMART" id="SM00062">
    <property type="entry name" value="PBPb"/>
    <property type="match status" value="1"/>
</dbReference>
<keyword evidence="3 4" id="KW-0732">Signal</keyword>
<evidence type="ECO:0000256" key="3">
    <source>
        <dbReference type="ARBA" id="ARBA00022729"/>
    </source>
</evidence>
<dbReference type="Pfam" id="PF00497">
    <property type="entry name" value="SBP_bac_3"/>
    <property type="match status" value="1"/>
</dbReference>
<evidence type="ECO:0000256" key="2">
    <source>
        <dbReference type="ARBA" id="ARBA00022448"/>
    </source>
</evidence>
<dbReference type="RefSeq" id="WP_340334644.1">
    <property type="nucleotide sequence ID" value="NZ_JBBKZS010000002.1"/>
</dbReference>
<dbReference type="InterPro" id="IPR051455">
    <property type="entry name" value="Bact_solute-bind_prot3"/>
</dbReference>
<dbReference type="SUPFAM" id="SSF53850">
    <property type="entry name" value="Periplasmic binding protein-like II"/>
    <property type="match status" value="1"/>
</dbReference>
<accession>A0ABU8X3Y5</accession>
<dbReference type="Gene3D" id="3.40.190.10">
    <property type="entry name" value="Periplasmic binding protein-like II"/>
    <property type="match status" value="2"/>
</dbReference>
<comment type="similarity">
    <text evidence="1">Belongs to the bacterial solute-binding protein 3 family.</text>
</comment>
<feature type="signal peptide" evidence="4">
    <location>
        <begin position="1"/>
        <end position="34"/>
    </location>
</feature>
<evidence type="ECO:0000256" key="1">
    <source>
        <dbReference type="ARBA" id="ARBA00010333"/>
    </source>
</evidence>
<protein>
    <submittedName>
        <fullName evidence="6">Amino acid ABC transporter substrate-binding protein</fullName>
    </submittedName>
</protein>
<dbReference type="InterPro" id="IPR001638">
    <property type="entry name" value="Solute-binding_3/MltF_N"/>
</dbReference>